<accession>G1WL83</accession>
<reference evidence="1 2" key="1">
    <citation type="submission" date="2011-06" db="EMBL/GenBank/DDBJ databases">
        <title>The Genome Sequence of Collinsella tanakaei YIT 12063.</title>
        <authorList>
            <consortium name="The Broad Institute Genome Sequencing Platform"/>
            <person name="Earl A."/>
            <person name="Ward D."/>
            <person name="Feldgarden M."/>
            <person name="Gevers D."/>
            <person name="Morotomi M."/>
            <person name="Young S.K."/>
            <person name="Zeng Q."/>
            <person name="Gargeya S."/>
            <person name="Fitzgerald M."/>
            <person name="Haas B."/>
            <person name="Abouelleil A."/>
            <person name="Alvarado L."/>
            <person name="Arachchi H.M."/>
            <person name="Berlin A."/>
            <person name="Brown A."/>
            <person name="Chapman S.B."/>
            <person name="Chen Z."/>
            <person name="Dunbar C."/>
            <person name="Freedman E."/>
            <person name="Gearin G."/>
            <person name="Gellesch M."/>
            <person name="Goldberg J."/>
            <person name="Griggs A."/>
            <person name="Gujja S."/>
            <person name="Heiman D."/>
            <person name="Howarth C."/>
            <person name="Larson L."/>
            <person name="Lui A."/>
            <person name="MacDonald P.J.P."/>
            <person name="Mehta T."/>
            <person name="Montmayeur A."/>
            <person name="Murphy C."/>
            <person name="Neiman D."/>
            <person name="Pearson M."/>
            <person name="Priest M."/>
            <person name="Roberts A."/>
            <person name="Saif S."/>
            <person name="Shea T."/>
            <person name="Shenoy N."/>
            <person name="Sisk P."/>
            <person name="Stolte C."/>
            <person name="Sykes S."/>
            <person name="Wortman J."/>
            <person name="Nusbaum C."/>
            <person name="Birren B."/>
        </authorList>
    </citation>
    <scope>NUCLEOTIDE SEQUENCE [LARGE SCALE GENOMIC DNA]</scope>
    <source>
        <strain evidence="1 2">YIT 12063</strain>
    </source>
</reference>
<sequence>MNDEDLGLPKPEDYDGDSFCALDYLTGEYATARTLEEAIDIRGARAFLRNVAPDDFINDDPHDTEKIGIAELWSSSTWREGEVERDVARERSASSLKENDLLELRPCSEAVREWGYRFHLADGSVTPYEPYHDYDDLLFQRNLKNLAGGERLICRVRSVSCFGENGIDVDPAFCWRVYSCKVTVYRDRSALT</sequence>
<protein>
    <submittedName>
        <fullName evidence="1">Uncharacterized protein</fullName>
    </submittedName>
</protein>
<dbReference type="OrthoDB" id="3194822at2"/>
<keyword evidence="2" id="KW-1185">Reference proteome</keyword>
<proteinExistence type="predicted"/>
<dbReference type="RefSeq" id="WP_009142119.1">
    <property type="nucleotide sequence ID" value="NZ_JH126475.1"/>
</dbReference>
<dbReference type="HOGENOM" id="CLU_121824_0_0_11"/>
<dbReference type="Proteomes" id="UP000004830">
    <property type="component" value="Unassembled WGS sequence"/>
</dbReference>
<dbReference type="AlphaFoldDB" id="G1WL83"/>
<dbReference type="GeneID" id="62759772"/>
<dbReference type="STRING" id="742742.HMPREF9452_02096"/>
<organism evidence="1 2">
    <name type="scientific">Collinsella tanakaei YIT 12063</name>
    <dbReference type="NCBI Taxonomy" id="742742"/>
    <lineage>
        <taxon>Bacteria</taxon>
        <taxon>Bacillati</taxon>
        <taxon>Actinomycetota</taxon>
        <taxon>Coriobacteriia</taxon>
        <taxon>Coriobacteriales</taxon>
        <taxon>Coriobacteriaceae</taxon>
        <taxon>Collinsella</taxon>
    </lineage>
</organism>
<gene>
    <name evidence="1" type="ORF">HMPREF9452_02096</name>
</gene>
<dbReference type="EMBL" id="ADLS01000033">
    <property type="protein sequence ID" value="EGX68406.1"/>
    <property type="molecule type" value="Genomic_DNA"/>
</dbReference>
<evidence type="ECO:0000313" key="2">
    <source>
        <dbReference type="Proteomes" id="UP000004830"/>
    </source>
</evidence>
<name>G1WL83_9ACTN</name>
<comment type="caution">
    <text evidence="1">The sequence shown here is derived from an EMBL/GenBank/DDBJ whole genome shotgun (WGS) entry which is preliminary data.</text>
</comment>
<evidence type="ECO:0000313" key="1">
    <source>
        <dbReference type="EMBL" id="EGX68406.1"/>
    </source>
</evidence>